<evidence type="ECO:0000256" key="5">
    <source>
        <dbReference type="ARBA" id="ARBA00023136"/>
    </source>
</evidence>
<keyword evidence="8" id="KW-1185">Reference proteome</keyword>
<dbReference type="EMBL" id="JBHRXE010000004">
    <property type="protein sequence ID" value="MFC3568146.1"/>
    <property type="molecule type" value="Genomic_DNA"/>
</dbReference>
<keyword evidence="5 6" id="KW-0472">Membrane</keyword>
<organism evidence="7 8">
    <name type="scientific">Paracoccus simplex</name>
    <dbReference type="NCBI Taxonomy" id="2086346"/>
    <lineage>
        <taxon>Bacteria</taxon>
        <taxon>Pseudomonadati</taxon>
        <taxon>Pseudomonadota</taxon>
        <taxon>Alphaproteobacteria</taxon>
        <taxon>Rhodobacterales</taxon>
        <taxon>Paracoccaceae</taxon>
        <taxon>Paracoccus</taxon>
    </lineage>
</organism>
<dbReference type="PANTHER" id="PTHR23427:SF2">
    <property type="entry name" value="SURFEIT LOCUS PROTEIN 1"/>
    <property type="match status" value="1"/>
</dbReference>
<dbReference type="CDD" id="cd06662">
    <property type="entry name" value="SURF1"/>
    <property type="match status" value="1"/>
</dbReference>
<comment type="subcellular location">
    <subcellularLocation>
        <location evidence="6">Cell membrane</location>
        <topology evidence="6">Multi-pass membrane protein</topology>
    </subcellularLocation>
    <subcellularLocation>
        <location evidence="1">Membrane</location>
    </subcellularLocation>
</comment>
<keyword evidence="3 6" id="KW-0812">Transmembrane</keyword>
<evidence type="ECO:0000313" key="8">
    <source>
        <dbReference type="Proteomes" id="UP001595596"/>
    </source>
</evidence>
<gene>
    <name evidence="7" type="ORF">ACFOMP_01610</name>
</gene>
<reference evidence="8" key="1">
    <citation type="journal article" date="2019" name="Int. J. Syst. Evol. Microbiol.">
        <title>The Global Catalogue of Microorganisms (GCM) 10K type strain sequencing project: providing services to taxonomists for standard genome sequencing and annotation.</title>
        <authorList>
            <consortium name="The Broad Institute Genomics Platform"/>
            <consortium name="The Broad Institute Genome Sequencing Center for Infectious Disease"/>
            <person name="Wu L."/>
            <person name="Ma J."/>
        </authorList>
    </citation>
    <scope>NUCLEOTIDE SEQUENCE [LARGE SCALE GENOMIC DNA]</scope>
    <source>
        <strain evidence="8">VKM B-3226</strain>
    </source>
</reference>
<dbReference type="InterPro" id="IPR045214">
    <property type="entry name" value="Surf1/Surf4"/>
</dbReference>
<evidence type="ECO:0000313" key="7">
    <source>
        <dbReference type="EMBL" id="MFC3568146.1"/>
    </source>
</evidence>
<dbReference type="PROSITE" id="PS50895">
    <property type="entry name" value="SURF1"/>
    <property type="match status" value="1"/>
</dbReference>
<protein>
    <recommendedName>
        <fullName evidence="6">SURF1-like protein</fullName>
    </recommendedName>
</protein>
<evidence type="ECO:0000256" key="4">
    <source>
        <dbReference type="ARBA" id="ARBA00022989"/>
    </source>
</evidence>
<comment type="similarity">
    <text evidence="2 6">Belongs to the SURF1 family.</text>
</comment>
<evidence type="ECO:0000256" key="3">
    <source>
        <dbReference type="ARBA" id="ARBA00022692"/>
    </source>
</evidence>
<dbReference type="InterPro" id="IPR002994">
    <property type="entry name" value="Surf1/Shy1"/>
</dbReference>
<proteinExistence type="inferred from homology"/>
<comment type="caution">
    <text evidence="6">Lacks conserved residue(s) required for the propagation of feature annotation.</text>
</comment>
<evidence type="ECO:0000256" key="6">
    <source>
        <dbReference type="RuleBase" id="RU363076"/>
    </source>
</evidence>
<comment type="caution">
    <text evidence="7">The sequence shown here is derived from an EMBL/GenBank/DDBJ whole genome shotgun (WGS) entry which is preliminary data.</text>
</comment>
<name>A0ABV7RVX3_9RHOB</name>
<evidence type="ECO:0000256" key="2">
    <source>
        <dbReference type="ARBA" id="ARBA00007165"/>
    </source>
</evidence>
<dbReference type="Proteomes" id="UP001595596">
    <property type="component" value="Unassembled WGS sequence"/>
</dbReference>
<keyword evidence="6" id="KW-1003">Cell membrane</keyword>
<feature type="transmembrane region" description="Helical" evidence="6">
    <location>
        <begin position="208"/>
        <end position="229"/>
    </location>
</feature>
<sequence>MARSRFARLALLTGALAIFVLLCWLGIWQVQRLAWKTDLIARVETRLAAEPAPAPGPRDWPGLSAGADEYRRLTVSGRFRAGSDTLVKAVTDRGAGFWVMTPLLTDQGWPVLVNRGFVPGTARAEADRVLPGGPVTITGLLRMSQPGGAFLRKNDPEAGRWYSRDVAAIADRRGLTGAAPYFIDADARADADLPIGGLTVVQFRNSHLGYAFTWFSLAALWAGWLIWLWRRGAGQG</sequence>
<dbReference type="Pfam" id="PF02104">
    <property type="entry name" value="SURF1"/>
    <property type="match status" value="1"/>
</dbReference>
<dbReference type="RefSeq" id="WP_379027649.1">
    <property type="nucleotide sequence ID" value="NZ_JBHRXE010000004.1"/>
</dbReference>
<dbReference type="PANTHER" id="PTHR23427">
    <property type="entry name" value="SURFEIT LOCUS PROTEIN"/>
    <property type="match status" value="1"/>
</dbReference>
<evidence type="ECO:0000256" key="1">
    <source>
        <dbReference type="ARBA" id="ARBA00004370"/>
    </source>
</evidence>
<keyword evidence="4 6" id="KW-1133">Transmembrane helix</keyword>
<accession>A0ABV7RVX3</accession>